<dbReference type="AlphaFoldDB" id="A0A834M9L8"/>
<feature type="compositionally biased region" description="Basic and acidic residues" evidence="2">
    <location>
        <begin position="36"/>
        <end position="58"/>
    </location>
</feature>
<sequence>PTTPKKTLENKTNGDLKEKDKKLPTKPSPSATPAKSTKDANNRRVIESKKAPIKKEATPKTAPTTETKHKLDRKPISRRPKTAKGPPSPVKKMTNGVQKPDSLSKRGKLDKEGTTDSSTVSTPSADQESILKKDIAKMTPEEIQHLKDRELEELKEEQEAVKEIEAVFRKGEDDKEEAEPGVRKIKDISIDDKLETEEYLIIEKEEIVDTTDQEAKEDEMQKLARDSEESEKQRKLSTEEKDIKIAKEEKEVTPPKEEMLSKVAVEQPESKKVPVVSPEEKVTTTTDKKETGEEEMKEVVESHPEEKISATMESGATTTAPTLPEDERITLDEIKEDNGQIIEEKHVKEETKEKEVPIIQLPPKSQQESQSKIPQVVGISLDKQKHIRDIVKTPDEVADLPVHEEADYHEFHTDEKKSNEIDVLKDTKKSEPPSSELKPTKDEKPIVEVKKEDSKTVQK</sequence>
<accession>A0A834M9L8</accession>
<proteinExistence type="predicted"/>
<feature type="compositionally biased region" description="Polar residues" evidence="2">
    <location>
        <begin position="363"/>
        <end position="373"/>
    </location>
</feature>
<reference evidence="3" key="1">
    <citation type="submission" date="2020-08" db="EMBL/GenBank/DDBJ databases">
        <title>Genome sequencing and assembly of the red palm weevil Rhynchophorus ferrugineus.</title>
        <authorList>
            <person name="Dias G.B."/>
            <person name="Bergman C.M."/>
            <person name="Manee M."/>
        </authorList>
    </citation>
    <scope>NUCLEOTIDE SEQUENCE</scope>
    <source>
        <strain evidence="3">AA-2017</strain>
        <tissue evidence="3">Whole larva</tissue>
    </source>
</reference>
<feature type="compositionally biased region" description="Basic and acidic residues" evidence="2">
    <location>
        <begin position="218"/>
        <end position="260"/>
    </location>
</feature>
<feature type="region of interest" description="Disordered" evidence="2">
    <location>
        <begin position="1"/>
        <end position="137"/>
    </location>
</feature>
<feature type="compositionally biased region" description="Basic and acidic residues" evidence="2">
    <location>
        <begin position="268"/>
        <end position="291"/>
    </location>
</feature>
<dbReference type="Proteomes" id="UP000625711">
    <property type="component" value="Unassembled WGS sequence"/>
</dbReference>
<keyword evidence="4" id="KW-1185">Reference proteome</keyword>
<protein>
    <submittedName>
        <fullName evidence="3">Uncharacterized protein</fullName>
    </submittedName>
</protein>
<evidence type="ECO:0000256" key="2">
    <source>
        <dbReference type="SAM" id="MobiDB-lite"/>
    </source>
</evidence>
<feature type="compositionally biased region" description="Polar residues" evidence="2">
    <location>
        <begin position="115"/>
        <end position="127"/>
    </location>
</feature>
<feature type="region of interest" description="Disordered" evidence="2">
    <location>
        <begin position="395"/>
        <end position="459"/>
    </location>
</feature>
<feature type="compositionally biased region" description="Basic and acidic residues" evidence="2">
    <location>
        <begin position="395"/>
        <end position="431"/>
    </location>
</feature>
<organism evidence="3 4">
    <name type="scientific">Rhynchophorus ferrugineus</name>
    <name type="common">Red palm weevil</name>
    <name type="synonym">Curculio ferrugineus</name>
    <dbReference type="NCBI Taxonomy" id="354439"/>
    <lineage>
        <taxon>Eukaryota</taxon>
        <taxon>Metazoa</taxon>
        <taxon>Ecdysozoa</taxon>
        <taxon>Arthropoda</taxon>
        <taxon>Hexapoda</taxon>
        <taxon>Insecta</taxon>
        <taxon>Pterygota</taxon>
        <taxon>Neoptera</taxon>
        <taxon>Endopterygota</taxon>
        <taxon>Coleoptera</taxon>
        <taxon>Polyphaga</taxon>
        <taxon>Cucujiformia</taxon>
        <taxon>Curculionidae</taxon>
        <taxon>Dryophthorinae</taxon>
        <taxon>Rhynchophorus</taxon>
    </lineage>
</organism>
<feature type="coiled-coil region" evidence="1">
    <location>
        <begin position="147"/>
        <end position="174"/>
    </location>
</feature>
<gene>
    <name evidence="3" type="ORF">GWI33_011225</name>
</gene>
<feature type="compositionally biased region" description="Basic and acidic residues" evidence="2">
    <location>
        <begin position="438"/>
        <end position="459"/>
    </location>
</feature>
<evidence type="ECO:0000256" key="1">
    <source>
        <dbReference type="SAM" id="Coils"/>
    </source>
</evidence>
<feature type="compositionally biased region" description="Basic and acidic residues" evidence="2">
    <location>
        <begin position="1"/>
        <end position="23"/>
    </location>
</feature>
<feature type="non-terminal residue" evidence="3">
    <location>
        <position position="459"/>
    </location>
</feature>
<evidence type="ECO:0000313" key="4">
    <source>
        <dbReference type="Proteomes" id="UP000625711"/>
    </source>
</evidence>
<feature type="compositionally biased region" description="Basic and acidic residues" evidence="2">
    <location>
        <begin position="297"/>
        <end position="308"/>
    </location>
</feature>
<evidence type="ECO:0000313" key="3">
    <source>
        <dbReference type="EMBL" id="KAF7275833.1"/>
    </source>
</evidence>
<feature type="non-terminal residue" evidence="3">
    <location>
        <position position="1"/>
    </location>
</feature>
<keyword evidence="1" id="KW-0175">Coiled coil</keyword>
<name>A0A834M9L8_RHYFE</name>
<feature type="compositionally biased region" description="Acidic residues" evidence="2">
    <location>
        <begin position="208"/>
        <end position="217"/>
    </location>
</feature>
<feature type="compositionally biased region" description="Basic and acidic residues" evidence="2">
    <location>
        <begin position="325"/>
        <end position="356"/>
    </location>
</feature>
<feature type="compositionally biased region" description="Basic and acidic residues" evidence="2">
    <location>
        <begin position="66"/>
        <end position="75"/>
    </location>
</feature>
<comment type="caution">
    <text evidence="3">The sequence shown here is derived from an EMBL/GenBank/DDBJ whole genome shotgun (WGS) entry which is preliminary data.</text>
</comment>
<feature type="compositionally biased region" description="Polar residues" evidence="2">
    <location>
        <begin position="311"/>
        <end position="321"/>
    </location>
</feature>
<feature type="region of interest" description="Disordered" evidence="2">
    <location>
        <begin position="207"/>
        <end position="373"/>
    </location>
</feature>
<feature type="compositionally biased region" description="Basic and acidic residues" evidence="2">
    <location>
        <begin position="102"/>
        <end position="114"/>
    </location>
</feature>
<dbReference type="EMBL" id="JAACXV010009011">
    <property type="protein sequence ID" value="KAF7275833.1"/>
    <property type="molecule type" value="Genomic_DNA"/>
</dbReference>
<dbReference type="OrthoDB" id="5371837at2759"/>